<reference evidence="1" key="1">
    <citation type="submission" date="2025-08" db="UniProtKB">
        <authorList>
            <consortium name="Ensembl"/>
        </authorList>
    </citation>
    <scope>IDENTIFICATION</scope>
</reference>
<dbReference type="AlphaFoldDB" id="A0A3B3DTF3"/>
<evidence type="ECO:0000313" key="1">
    <source>
        <dbReference type="Ensembl" id="ENSOMEP00000033383.1"/>
    </source>
</evidence>
<dbReference type="Proteomes" id="UP000261560">
    <property type="component" value="Unplaced"/>
</dbReference>
<protein>
    <submittedName>
        <fullName evidence="1">Uncharacterized protein</fullName>
    </submittedName>
</protein>
<dbReference type="PANTHER" id="PTHR34034:SF2">
    <property type="entry name" value="PROTEIN FAM180A"/>
    <property type="match status" value="1"/>
</dbReference>
<keyword evidence="2" id="KW-1185">Reference proteome</keyword>
<accession>A0A3B3DTF3</accession>
<name>A0A3B3DTF3_ORYME</name>
<sequence length="147" mass="16575">SANTKIIFLYAVFSNKNTQSFSPAQILLNGVTVDRYNNVLLQDEELASMRQGRDFLARINDDIPKSLSSMKLMASTLEDGQKAPLTRAQIENVVLSMAYSAHQAYNQESREDREAWGGVLLQKIKLKQLYTEIDLRGKQCSVQSVVF</sequence>
<organism evidence="1 2">
    <name type="scientific">Oryzias melastigma</name>
    <name type="common">Marine medaka</name>
    <dbReference type="NCBI Taxonomy" id="30732"/>
    <lineage>
        <taxon>Eukaryota</taxon>
        <taxon>Metazoa</taxon>
        <taxon>Chordata</taxon>
        <taxon>Craniata</taxon>
        <taxon>Vertebrata</taxon>
        <taxon>Euteleostomi</taxon>
        <taxon>Actinopterygii</taxon>
        <taxon>Neopterygii</taxon>
        <taxon>Teleostei</taxon>
        <taxon>Neoteleostei</taxon>
        <taxon>Acanthomorphata</taxon>
        <taxon>Ovalentaria</taxon>
        <taxon>Atherinomorphae</taxon>
        <taxon>Beloniformes</taxon>
        <taxon>Adrianichthyidae</taxon>
        <taxon>Oryziinae</taxon>
        <taxon>Oryzias</taxon>
    </lineage>
</organism>
<dbReference type="PaxDb" id="30732-ENSOMEP00000033383"/>
<dbReference type="Ensembl" id="ENSOMET00000026454.1">
    <property type="protein sequence ID" value="ENSOMEP00000033383.1"/>
    <property type="gene ID" value="ENSOMEG00000019359.1"/>
</dbReference>
<evidence type="ECO:0000313" key="2">
    <source>
        <dbReference type="Proteomes" id="UP000261560"/>
    </source>
</evidence>
<proteinExistence type="predicted"/>
<dbReference type="InterPro" id="IPR029170">
    <property type="entry name" value="FAM180"/>
</dbReference>
<dbReference type="PANTHER" id="PTHR34034">
    <property type="entry name" value="PROTEIN FAM180A-RELATED"/>
    <property type="match status" value="1"/>
</dbReference>
<dbReference type="GeneTree" id="ENSGT01140000282874"/>
<dbReference type="Pfam" id="PF15173">
    <property type="entry name" value="FAM180"/>
    <property type="match status" value="1"/>
</dbReference>
<reference evidence="1" key="2">
    <citation type="submission" date="2025-09" db="UniProtKB">
        <authorList>
            <consortium name="Ensembl"/>
        </authorList>
    </citation>
    <scope>IDENTIFICATION</scope>
</reference>